<organism evidence="4 5">
    <name type="scientific">Paenibacillus sediminis</name>
    <dbReference type="NCBI Taxonomy" id="664909"/>
    <lineage>
        <taxon>Bacteria</taxon>
        <taxon>Bacillati</taxon>
        <taxon>Bacillota</taxon>
        <taxon>Bacilli</taxon>
        <taxon>Bacillales</taxon>
        <taxon>Paenibacillaceae</taxon>
        <taxon>Paenibacillus</taxon>
    </lineage>
</organism>
<gene>
    <name evidence="4" type="ORF">J2Z20_002621</name>
</gene>
<dbReference type="PANTHER" id="PTHR30290">
    <property type="entry name" value="PERIPLASMIC BINDING COMPONENT OF ABC TRANSPORTER"/>
    <property type="match status" value="1"/>
</dbReference>
<proteinExistence type="predicted"/>
<dbReference type="Pfam" id="PF12793">
    <property type="entry name" value="SgrR_N"/>
    <property type="match status" value="1"/>
</dbReference>
<evidence type="ECO:0000259" key="2">
    <source>
        <dbReference type="Pfam" id="PF00496"/>
    </source>
</evidence>
<evidence type="ECO:0000313" key="5">
    <source>
        <dbReference type="Proteomes" id="UP001519273"/>
    </source>
</evidence>
<dbReference type="InterPro" id="IPR000914">
    <property type="entry name" value="SBP_5_dom"/>
</dbReference>
<evidence type="ECO:0000259" key="3">
    <source>
        <dbReference type="Pfam" id="PF12793"/>
    </source>
</evidence>
<reference evidence="4 5" key="1">
    <citation type="submission" date="2021-03" db="EMBL/GenBank/DDBJ databases">
        <title>Genomic Encyclopedia of Type Strains, Phase IV (KMG-IV): sequencing the most valuable type-strain genomes for metagenomic binning, comparative biology and taxonomic classification.</title>
        <authorList>
            <person name="Goeker M."/>
        </authorList>
    </citation>
    <scope>NUCLEOTIDE SEQUENCE [LARGE SCALE GENOMIC DNA]</scope>
    <source>
        <strain evidence="4 5">DSM 23491</strain>
    </source>
</reference>
<evidence type="ECO:0000256" key="1">
    <source>
        <dbReference type="ARBA" id="ARBA00023125"/>
    </source>
</evidence>
<name>A0ABS4H590_9BACL</name>
<protein>
    <submittedName>
        <fullName evidence="4">MarR-like DNA-binding transcriptional regulator SgrR of sgrS sRNA</fullName>
    </submittedName>
</protein>
<accession>A0ABS4H590</accession>
<dbReference type="Gene3D" id="3.40.190.10">
    <property type="entry name" value="Periplasmic binding protein-like II"/>
    <property type="match status" value="1"/>
</dbReference>
<keyword evidence="1" id="KW-0238">DNA-binding</keyword>
<keyword evidence="5" id="KW-1185">Reference proteome</keyword>
<dbReference type="Pfam" id="PF00496">
    <property type="entry name" value="SBP_bac_5"/>
    <property type="match status" value="1"/>
</dbReference>
<feature type="domain" description="Solute-binding protein family 5" evidence="2">
    <location>
        <begin position="176"/>
        <end position="499"/>
    </location>
</feature>
<dbReference type="InterPro" id="IPR039424">
    <property type="entry name" value="SBP_5"/>
</dbReference>
<dbReference type="Proteomes" id="UP001519273">
    <property type="component" value="Unassembled WGS sequence"/>
</dbReference>
<sequence length="607" mass="70219">MRLVQDYLQLRKSFPTQIERYPFHVTMDEIANSLYCTPKNAKIIIHKLIDLGWVQFVSGRGRGHTSQLTFLADAAEILEREAEAFVHKGEIEAAFELIKQFGDGIYDQNRFMSFMSAYFGYQVNNEDYQYVESLRLPVYRPIHTLDPVHSYYSLDNHMIKQVFNTLIDYDYDHQQFIGALAHDWISNEQATQWIFYLRKGVQFHHGRELIADDVKFSLERLSHSPQSWLAQDVQSISILSRYTVQIDLHKPNHLLLLYLSYSPASIVPQDVYEEIHSASQAESQSRLPVGSGPYRVVKYTNEICIIEAFDRYYQSRAFIDHIEIIVIPEAAEPFVMGSASDVLLVHTGEADQAPDSRWNEDEMISGCNVLTINMNKPGIVQNIQFRRALNYLINRQQLIDELGEPRLSPADGFGFPNISNKSVPSDPKWTYEYALEELRKSAYQGEVLTLVTYPRHAQDAWWLQREYAKHGISIDVNIVSWRDLLMPEVKEQADMILFEIALSEGLIRFIESYKSTYSFINNHLHPSLKSSIDDLLKKVTTEPLQEKQYQYLQTIENELKDQSAIIFLVNKSVSVTAHPVLQGLKVNAKGWVDFKDIWFKHESLMGK</sequence>
<dbReference type="SUPFAM" id="SSF53850">
    <property type="entry name" value="Periplasmic binding protein-like II"/>
    <property type="match status" value="1"/>
</dbReference>
<dbReference type="Gene3D" id="3.10.105.10">
    <property type="entry name" value="Dipeptide-binding Protein, Domain 3"/>
    <property type="match status" value="1"/>
</dbReference>
<comment type="caution">
    <text evidence="4">The sequence shown here is derived from an EMBL/GenBank/DDBJ whole genome shotgun (WGS) entry which is preliminary data.</text>
</comment>
<dbReference type="InterPro" id="IPR025370">
    <property type="entry name" value="SgrR_HTH_N"/>
</dbReference>
<dbReference type="EMBL" id="JAGGKP010000006">
    <property type="protein sequence ID" value="MBP1937708.1"/>
    <property type="molecule type" value="Genomic_DNA"/>
</dbReference>
<dbReference type="RefSeq" id="WP_209850798.1">
    <property type="nucleotide sequence ID" value="NZ_CBCRVE010000007.1"/>
</dbReference>
<feature type="domain" description="Transcriptional regulator SgrR N-terminal HTH" evidence="3">
    <location>
        <begin position="2"/>
        <end position="100"/>
    </location>
</feature>
<evidence type="ECO:0000313" key="4">
    <source>
        <dbReference type="EMBL" id="MBP1937708.1"/>
    </source>
</evidence>
<dbReference type="PANTHER" id="PTHR30290:SF72">
    <property type="entry name" value="HTH-TYPE TRANSCRIPTIONAL REGULATOR SGRR"/>
    <property type="match status" value="1"/>
</dbReference>